<dbReference type="InterPro" id="IPR036188">
    <property type="entry name" value="FAD/NAD-bd_sf"/>
</dbReference>
<dbReference type="Pfam" id="PF21274">
    <property type="entry name" value="Rng_hyd_C"/>
    <property type="match status" value="1"/>
</dbReference>
<sequence>MRTHHPHPHSHSHVVIAGAGPVGLWLAAELRLGGARVTVLEARSEPSPHSKALTVHPRTLEVLALRGAVEPFLAEGLRIPDGHFGALDQRLDFSVLDTPYPFTLALPQVRTEALLEERARAAGADIRRGHRLTGLAEHAAGVRVDAVGPEGAYVVEAAYVVGCDGTRSTVRAAADIAFPGTDATVWGWLGDVVLDRPPVRPVFSASTPRGGVMCVRLPEGVHRFVGNVPEGQRPDWPGEFTFDELRATVLRVVGDDFGMRDPRWLSRFGNATRQAATYRKGRVLLAGDAAHMHFPAGGVGLNVGVQDATNLGWKLAAVLRGAAPDALLDTYHSERHPVGAELLTSTRAQTALMTAYSGEGRALREVLGAAVAAVPAFSRRLADGLSGLGVAYATAYTDAYETGDGDGGHPLTGRRAPNLRLGPDVRLFDLLHEGRPVLLDFAGHADGPSADVIVHQGPPDGDRHDWDGVGSALIRPDGHVGWARDAARPGCAAGEAA</sequence>
<organism evidence="5 6">
    <name type="scientific">Streptomyces spectabilis</name>
    <dbReference type="NCBI Taxonomy" id="68270"/>
    <lineage>
        <taxon>Bacteria</taxon>
        <taxon>Bacillati</taxon>
        <taxon>Actinomycetota</taxon>
        <taxon>Actinomycetes</taxon>
        <taxon>Kitasatosporales</taxon>
        <taxon>Streptomycetaceae</taxon>
        <taxon>Streptomyces</taxon>
    </lineage>
</organism>
<keyword evidence="3" id="KW-0274">FAD</keyword>
<dbReference type="RefSeq" id="WP_144322688.1">
    <property type="nucleotide sequence ID" value="NZ_CP040916.1"/>
</dbReference>
<dbReference type="Gene3D" id="3.30.70.2450">
    <property type="match status" value="1"/>
</dbReference>
<feature type="domain" description="FAD-binding" evidence="4">
    <location>
        <begin position="13"/>
        <end position="344"/>
    </location>
</feature>
<evidence type="ECO:0000259" key="4">
    <source>
        <dbReference type="Pfam" id="PF01494"/>
    </source>
</evidence>
<gene>
    <name evidence="5" type="ORF">FH965_37055</name>
</gene>
<evidence type="ECO:0000256" key="3">
    <source>
        <dbReference type="ARBA" id="ARBA00022827"/>
    </source>
</evidence>
<dbReference type="PANTHER" id="PTHR43004">
    <property type="entry name" value="TRK SYSTEM POTASSIUM UPTAKE PROTEIN"/>
    <property type="match status" value="1"/>
</dbReference>
<dbReference type="AlphaFoldDB" id="A0A516RIM4"/>
<keyword evidence="2" id="KW-0285">Flavoprotein</keyword>
<keyword evidence="5" id="KW-0560">Oxidoreductase</keyword>
<dbReference type="EMBL" id="CP040916">
    <property type="protein sequence ID" value="QDQ15484.1"/>
    <property type="molecule type" value="Genomic_DNA"/>
</dbReference>
<dbReference type="SUPFAM" id="SSF51905">
    <property type="entry name" value="FAD/NAD(P)-binding domain"/>
    <property type="match status" value="1"/>
</dbReference>
<evidence type="ECO:0000256" key="1">
    <source>
        <dbReference type="ARBA" id="ARBA00001974"/>
    </source>
</evidence>
<comment type="cofactor">
    <cofactor evidence="1">
        <name>FAD</name>
        <dbReference type="ChEBI" id="CHEBI:57692"/>
    </cofactor>
</comment>
<dbReference type="InterPro" id="IPR002938">
    <property type="entry name" value="FAD-bd"/>
</dbReference>
<evidence type="ECO:0000256" key="2">
    <source>
        <dbReference type="ARBA" id="ARBA00022630"/>
    </source>
</evidence>
<evidence type="ECO:0000313" key="6">
    <source>
        <dbReference type="Proteomes" id="UP000316806"/>
    </source>
</evidence>
<dbReference type="PANTHER" id="PTHR43004:SF19">
    <property type="entry name" value="BINDING MONOOXYGENASE, PUTATIVE (JCVI)-RELATED"/>
    <property type="match status" value="1"/>
</dbReference>
<dbReference type="GO" id="GO:0016709">
    <property type="term" value="F:oxidoreductase activity, acting on paired donors, with incorporation or reduction of molecular oxygen, NAD(P)H as one donor, and incorporation of one atom of oxygen"/>
    <property type="evidence" value="ECO:0007669"/>
    <property type="project" value="UniProtKB-ARBA"/>
</dbReference>
<dbReference type="Proteomes" id="UP000316806">
    <property type="component" value="Chromosome"/>
</dbReference>
<protein>
    <submittedName>
        <fullName evidence="5">Monooxygenase</fullName>
    </submittedName>
</protein>
<dbReference type="PRINTS" id="PR00420">
    <property type="entry name" value="RNGMNOXGNASE"/>
</dbReference>
<dbReference type="Pfam" id="PF01494">
    <property type="entry name" value="FAD_binding_3"/>
    <property type="match status" value="1"/>
</dbReference>
<evidence type="ECO:0000313" key="5">
    <source>
        <dbReference type="EMBL" id="QDQ15484.1"/>
    </source>
</evidence>
<dbReference type="Gene3D" id="3.50.50.60">
    <property type="entry name" value="FAD/NAD(P)-binding domain"/>
    <property type="match status" value="2"/>
</dbReference>
<keyword evidence="5" id="KW-0503">Monooxygenase</keyword>
<accession>A0A516RIM4</accession>
<dbReference type="InterPro" id="IPR050641">
    <property type="entry name" value="RIFMO-like"/>
</dbReference>
<dbReference type="Gene3D" id="3.40.30.120">
    <property type="match status" value="1"/>
</dbReference>
<reference evidence="5 6" key="1">
    <citation type="journal article" date="2019" name="J. Ind. Microbiol. Biotechnol.">
        <title>The complete genomic sequence of Streptomyces spectabilis NRRL-2792 and identification of secondary metabolite biosynthetic gene clusters.</title>
        <authorList>
            <person name="Sinha A."/>
            <person name="Phillips-Salemka S."/>
            <person name="Niraula T.A."/>
            <person name="Short K.A."/>
            <person name="Niraula N.P."/>
        </authorList>
    </citation>
    <scope>NUCLEOTIDE SEQUENCE [LARGE SCALE GENOMIC DNA]</scope>
    <source>
        <strain evidence="5 6">NRRL 2792</strain>
    </source>
</reference>
<proteinExistence type="predicted"/>
<name>A0A516RIM4_STRST</name>
<dbReference type="GO" id="GO:0071949">
    <property type="term" value="F:FAD binding"/>
    <property type="evidence" value="ECO:0007669"/>
    <property type="project" value="InterPro"/>
</dbReference>